<evidence type="ECO:0000313" key="3">
    <source>
        <dbReference type="Proteomes" id="UP001305414"/>
    </source>
</evidence>
<evidence type="ECO:0000256" key="1">
    <source>
        <dbReference type="SAM" id="Phobius"/>
    </source>
</evidence>
<keyword evidence="1" id="KW-1133">Transmembrane helix</keyword>
<organism evidence="2 3">
    <name type="scientific">Xylaria bambusicola</name>
    <dbReference type="NCBI Taxonomy" id="326684"/>
    <lineage>
        <taxon>Eukaryota</taxon>
        <taxon>Fungi</taxon>
        <taxon>Dikarya</taxon>
        <taxon>Ascomycota</taxon>
        <taxon>Pezizomycotina</taxon>
        <taxon>Sordariomycetes</taxon>
        <taxon>Xylariomycetidae</taxon>
        <taxon>Xylariales</taxon>
        <taxon>Xylariaceae</taxon>
        <taxon>Xylaria</taxon>
    </lineage>
</organism>
<dbReference type="EMBL" id="JAWHQM010000015">
    <property type="protein sequence ID" value="KAK5630390.1"/>
    <property type="molecule type" value="Genomic_DNA"/>
</dbReference>
<dbReference type="AlphaFoldDB" id="A0AAN7UDR9"/>
<protein>
    <submittedName>
        <fullName evidence="2">Uncharacterized protein</fullName>
    </submittedName>
</protein>
<accession>A0AAN7UDR9</accession>
<reference evidence="2 3" key="1">
    <citation type="submission" date="2023-10" db="EMBL/GenBank/DDBJ databases">
        <title>Draft genome sequence of Xylaria bambusicola isolate GMP-LS, the root and basal stem rot pathogen of sugarcane in Indonesia.</title>
        <authorList>
            <person name="Selvaraj P."/>
            <person name="Muralishankar V."/>
            <person name="Muruganantham S."/>
            <person name="Sp S."/>
            <person name="Haryani S."/>
            <person name="Lau K.J.X."/>
            <person name="Naqvi N.I."/>
        </authorList>
    </citation>
    <scope>NUCLEOTIDE SEQUENCE [LARGE SCALE GENOMIC DNA]</scope>
    <source>
        <strain evidence="2">GMP-LS</strain>
    </source>
</reference>
<proteinExistence type="predicted"/>
<feature type="transmembrane region" description="Helical" evidence="1">
    <location>
        <begin position="392"/>
        <end position="418"/>
    </location>
</feature>
<gene>
    <name evidence="2" type="ORF">RRF57_006105</name>
</gene>
<name>A0AAN7UDR9_9PEZI</name>
<evidence type="ECO:0000313" key="2">
    <source>
        <dbReference type="EMBL" id="KAK5630390.1"/>
    </source>
</evidence>
<keyword evidence="3" id="KW-1185">Reference proteome</keyword>
<sequence length="429" mass="48737">MLILSLVNREVLYRQIAVSIKQEQVIEDPAFKLPWYQWWVSEQMRKLPAHVLMSLPGGDSDGASAAALYKLWSEIRTAVLAPEPRSINSITDMLIDRDLVSTKDSYEAVLSVKDLVFAVIGMQTMLYQACFDSSCPGGYRIQDEMSGYHGTTRMSLYQSSESSARSFPDFILGFGVMLPAPNYCAYENDDDRLLFDQTKTINPGDISAHVLNKLCGVKFQWVDSLSCHLELDKHSGTLYLYRYPSFCVSSLQELNSRGTGEGGRKSVLHACAFEKNGPLPWASEEDVDGLLQEILLSYRVIFGQSKRSRAVFRKLRPFASIPTCGQDQSLAELCSRKRPSCSVQLVEREEYDLTVHFPHLRSRIAQLSGYASRKKPRSLRRLWQDRRDSPAWLAYWSAILFGLIGLFLVFVQTVFQILQYIDQTRSRDS</sequence>
<dbReference type="Proteomes" id="UP001305414">
    <property type="component" value="Unassembled WGS sequence"/>
</dbReference>
<keyword evidence="1" id="KW-0812">Transmembrane</keyword>
<keyword evidence="1" id="KW-0472">Membrane</keyword>
<comment type="caution">
    <text evidence="2">The sequence shown here is derived from an EMBL/GenBank/DDBJ whole genome shotgun (WGS) entry which is preliminary data.</text>
</comment>